<dbReference type="GeneID" id="68109908"/>
<feature type="region of interest" description="Disordered" evidence="1">
    <location>
        <begin position="290"/>
        <end position="402"/>
    </location>
</feature>
<dbReference type="RefSeq" id="XP_044562888.1">
    <property type="nucleotide sequence ID" value="XM_044705912.1"/>
</dbReference>
<name>A0A6A5BXU9_NAEFO</name>
<protein>
    <submittedName>
        <fullName evidence="2">Uncharacterized protein</fullName>
    </submittedName>
</protein>
<dbReference type="Proteomes" id="UP000444721">
    <property type="component" value="Unassembled WGS sequence"/>
</dbReference>
<reference evidence="2 3" key="1">
    <citation type="journal article" date="2019" name="Sci. Rep.">
        <title>Nanopore sequencing improves the draft genome of the human pathogenic amoeba Naegleria fowleri.</title>
        <authorList>
            <person name="Liechti N."/>
            <person name="Schurch N."/>
            <person name="Bruggmann R."/>
            <person name="Wittwer M."/>
        </authorList>
    </citation>
    <scope>NUCLEOTIDE SEQUENCE [LARGE SCALE GENOMIC DNA]</scope>
    <source>
        <strain evidence="2 3">ATCC 30894</strain>
    </source>
</reference>
<dbReference type="OrthoDB" id="10470385at2759"/>
<comment type="caution">
    <text evidence="2">The sequence shown here is derived from an EMBL/GenBank/DDBJ whole genome shotgun (WGS) entry which is preliminary data.</text>
</comment>
<accession>A0A6A5BXU9</accession>
<sequence length="402" mass="45205">MLEVQDKKNPSLASTVTYPLTKQKLKMADKALSAERKLTKFENIILKEEENEKATKLFLFTLIKKGKFITVLNVAEGEFDLSLQQQMKIRNIFTENPQHVVSYFGLSGKLSLSHQISPQKQMITLDKTDTLSEGTTKSEKLVDNAEHPNKEEKENNIDHDYASDATDDTIEYVVLNHSRHFESNIYLKTEDPPYNHYDGSGEESEKEPIKHSTEFHTNAAYQQTSLSEISTISNPSLADQSTTDSHQIADLSRIEKVEEVCNDSIEPVLLATEQPPLETQKCQHMSDTVYSHLGTPHEPNNEVYPPSPKYSERDEKETADPSSLQDHHDFSFSYTDPYDEFSPKPSVKSNNPSTTHQNVTAATTPRATHLESSPPSQRSSHSRSSSSDSSFSSLSSDFEEAA</sequence>
<feature type="compositionally biased region" description="Low complexity" evidence="1">
    <location>
        <begin position="370"/>
        <end position="396"/>
    </location>
</feature>
<feature type="region of interest" description="Disordered" evidence="1">
    <location>
        <begin position="128"/>
        <end position="163"/>
    </location>
</feature>
<evidence type="ECO:0000256" key="1">
    <source>
        <dbReference type="SAM" id="MobiDB-lite"/>
    </source>
</evidence>
<gene>
    <name evidence="2" type="ORF">FDP41_002690</name>
</gene>
<dbReference type="AlphaFoldDB" id="A0A6A5BXU9"/>
<feature type="compositionally biased region" description="Low complexity" evidence="1">
    <location>
        <begin position="343"/>
        <end position="353"/>
    </location>
</feature>
<dbReference type="VEuPathDB" id="AmoebaDB:FDP41_002690"/>
<dbReference type="EMBL" id="VFQX01000030">
    <property type="protein sequence ID" value="KAF0978175.1"/>
    <property type="molecule type" value="Genomic_DNA"/>
</dbReference>
<feature type="compositionally biased region" description="Basic and acidic residues" evidence="1">
    <location>
        <begin position="128"/>
        <end position="162"/>
    </location>
</feature>
<dbReference type="VEuPathDB" id="AmoebaDB:NF0061550"/>
<proteinExistence type="predicted"/>
<feature type="compositionally biased region" description="Basic and acidic residues" evidence="1">
    <location>
        <begin position="310"/>
        <end position="330"/>
    </location>
</feature>
<feature type="compositionally biased region" description="Polar residues" evidence="1">
    <location>
        <begin position="354"/>
        <end position="366"/>
    </location>
</feature>
<dbReference type="VEuPathDB" id="AmoebaDB:NfTy_057280"/>
<evidence type="ECO:0000313" key="2">
    <source>
        <dbReference type="EMBL" id="KAF0978175.1"/>
    </source>
</evidence>
<keyword evidence="3" id="KW-1185">Reference proteome</keyword>
<evidence type="ECO:0000313" key="3">
    <source>
        <dbReference type="Proteomes" id="UP000444721"/>
    </source>
</evidence>
<organism evidence="2 3">
    <name type="scientific">Naegleria fowleri</name>
    <name type="common">Brain eating amoeba</name>
    <dbReference type="NCBI Taxonomy" id="5763"/>
    <lineage>
        <taxon>Eukaryota</taxon>
        <taxon>Discoba</taxon>
        <taxon>Heterolobosea</taxon>
        <taxon>Tetramitia</taxon>
        <taxon>Eutetramitia</taxon>
        <taxon>Vahlkampfiidae</taxon>
        <taxon>Naegleria</taxon>
    </lineage>
</organism>